<sequence>MALCSLPPLGDCRRKSELSKWISKVKRKKSKCDRSKRKSLFVSALLYSALEKLKFLKKEESRKLKIQPMLVEERQQMNILDPEICELDRSINEFMSKLKEIKTHVRR</sequence>
<accession>A0AAW1U460</accession>
<protein>
    <submittedName>
        <fullName evidence="1">Uncharacterized protein</fullName>
    </submittedName>
</protein>
<keyword evidence="2" id="KW-1185">Reference proteome</keyword>
<organism evidence="1 2">
    <name type="scientific">Henosepilachna vigintioctopunctata</name>
    <dbReference type="NCBI Taxonomy" id="420089"/>
    <lineage>
        <taxon>Eukaryota</taxon>
        <taxon>Metazoa</taxon>
        <taxon>Ecdysozoa</taxon>
        <taxon>Arthropoda</taxon>
        <taxon>Hexapoda</taxon>
        <taxon>Insecta</taxon>
        <taxon>Pterygota</taxon>
        <taxon>Neoptera</taxon>
        <taxon>Endopterygota</taxon>
        <taxon>Coleoptera</taxon>
        <taxon>Polyphaga</taxon>
        <taxon>Cucujiformia</taxon>
        <taxon>Coccinelloidea</taxon>
        <taxon>Coccinellidae</taxon>
        <taxon>Epilachninae</taxon>
        <taxon>Epilachnini</taxon>
        <taxon>Henosepilachna</taxon>
    </lineage>
</organism>
<dbReference type="Proteomes" id="UP001431783">
    <property type="component" value="Unassembled WGS sequence"/>
</dbReference>
<dbReference type="EMBL" id="JARQZJ010000049">
    <property type="protein sequence ID" value="KAK9878502.1"/>
    <property type="molecule type" value="Genomic_DNA"/>
</dbReference>
<evidence type="ECO:0000313" key="2">
    <source>
        <dbReference type="Proteomes" id="UP001431783"/>
    </source>
</evidence>
<comment type="caution">
    <text evidence="1">The sequence shown here is derived from an EMBL/GenBank/DDBJ whole genome shotgun (WGS) entry which is preliminary data.</text>
</comment>
<evidence type="ECO:0000313" key="1">
    <source>
        <dbReference type="EMBL" id="KAK9878502.1"/>
    </source>
</evidence>
<reference evidence="1 2" key="1">
    <citation type="submission" date="2023-03" db="EMBL/GenBank/DDBJ databases">
        <title>Genome insight into feeding habits of ladybird beetles.</title>
        <authorList>
            <person name="Li H.-S."/>
            <person name="Huang Y.-H."/>
            <person name="Pang H."/>
        </authorList>
    </citation>
    <scope>NUCLEOTIDE SEQUENCE [LARGE SCALE GENOMIC DNA]</scope>
    <source>
        <strain evidence="1">SYSU_2023b</strain>
        <tissue evidence="1">Whole body</tissue>
    </source>
</reference>
<name>A0AAW1U460_9CUCU</name>
<gene>
    <name evidence="1" type="ORF">WA026_022398</name>
</gene>
<proteinExistence type="predicted"/>
<dbReference type="AlphaFoldDB" id="A0AAW1U460"/>